<evidence type="ECO:0000313" key="1">
    <source>
        <dbReference type="EMBL" id="MFC7441415.1"/>
    </source>
</evidence>
<dbReference type="RefSeq" id="WP_379864703.1">
    <property type="nucleotide sequence ID" value="NZ_JBHTBW010000021.1"/>
</dbReference>
<organism evidence="1 2">
    <name type="scientific">Laceyella putida</name>
    <dbReference type="NCBI Taxonomy" id="110101"/>
    <lineage>
        <taxon>Bacteria</taxon>
        <taxon>Bacillati</taxon>
        <taxon>Bacillota</taxon>
        <taxon>Bacilli</taxon>
        <taxon>Bacillales</taxon>
        <taxon>Thermoactinomycetaceae</taxon>
        <taxon>Laceyella</taxon>
    </lineage>
</organism>
<proteinExistence type="predicted"/>
<comment type="caution">
    <text evidence="1">The sequence shown here is derived from an EMBL/GenBank/DDBJ whole genome shotgun (WGS) entry which is preliminary data.</text>
</comment>
<reference evidence="2" key="1">
    <citation type="journal article" date="2019" name="Int. J. Syst. Evol. Microbiol.">
        <title>The Global Catalogue of Microorganisms (GCM) 10K type strain sequencing project: providing services to taxonomists for standard genome sequencing and annotation.</title>
        <authorList>
            <consortium name="The Broad Institute Genomics Platform"/>
            <consortium name="The Broad Institute Genome Sequencing Center for Infectious Disease"/>
            <person name="Wu L."/>
            <person name="Ma J."/>
        </authorList>
    </citation>
    <scope>NUCLEOTIDE SEQUENCE [LARGE SCALE GENOMIC DNA]</scope>
    <source>
        <strain evidence="2">CGMCC 1.12942</strain>
    </source>
</reference>
<sequence>MTQTSIEQTAFTLFASGIKPAYISDESESGFQDLIEKYPYIYLNQRNVMFFKSEELKNNFVTRLDLVEPGSHEYHRIIGEMLGYPPQAVDFFTRCQEQPELRAKKAAFRYCGIYFVGNVEQALDICYWLWKNVRIPMTNVEVEHLGVKYIISPDKI</sequence>
<keyword evidence="2" id="KW-1185">Reference proteome</keyword>
<gene>
    <name evidence="1" type="ORF">ACFQNG_09615</name>
</gene>
<evidence type="ECO:0000313" key="2">
    <source>
        <dbReference type="Proteomes" id="UP001596500"/>
    </source>
</evidence>
<dbReference type="Proteomes" id="UP001596500">
    <property type="component" value="Unassembled WGS sequence"/>
</dbReference>
<accession>A0ABW2RK32</accession>
<dbReference type="EMBL" id="JBHTBW010000021">
    <property type="protein sequence ID" value="MFC7441415.1"/>
    <property type="molecule type" value="Genomic_DNA"/>
</dbReference>
<protein>
    <submittedName>
        <fullName evidence="1">Uncharacterized protein</fullName>
    </submittedName>
</protein>
<name>A0ABW2RK32_9BACL</name>